<protein>
    <submittedName>
        <fullName evidence="1">Uncharacterized protein</fullName>
    </submittedName>
</protein>
<keyword evidence="2" id="KW-1185">Reference proteome</keyword>
<dbReference type="EMBL" id="CM041539">
    <property type="protein sequence ID" value="KAI3367337.1"/>
    <property type="molecule type" value="Genomic_DNA"/>
</dbReference>
<gene>
    <name evidence="1" type="ORF">L3Q82_008380</name>
</gene>
<evidence type="ECO:0000313" key="2">
    <source>
        <dbReference type="Proteomes" id="UP000831701"/>
    </source>
</evidence>
<dbReference type="Proteomes" id="UP000831701">
    <property type="component" value="Chromosome 9"/>
</dbReference>
<sequence length="333" mass="37760">MWPMLLVLNLSRGSSELPPLTPWLTINHDELEQAQREDTVISEVIKLKETHTNLTSHVKKNVSGPTKRLLHEWGRLHLENGLLYRKTSQRRQLVLPEKYRSIALKYLHGEMGHVGTERVINLARDRFYWPYMKREIDLYVTKKCACVKQKKPASQVRAPMGSITTTAPLELVSIDYMHLEPSAGGFEYILVVVDHFTRFAQAYPTRNKSGKTAAEKLFNDFIPRFGYPRKAPSRPGPCSRTAGSGEWRRMLTSAGLRSIWNSFLLDAYKQVKLGCEAPNSTVVKLPDSPRWSSNISNLTNVPPGARIQNGVECRLLDFESSDRPLVVNFGSAT</sequence>
<proteinExistence type="predicted"/>
<reference evidence="1" key="1">
    <citation type="submission" date="2022-04" db="EMBL/GenBank/DDBJ databases">
        <title>Jade perch genome.</title>
        <authorList>
            <person name="Chao B."/>
        </authorList>
    </citation>
    <scope>NUCLEOTIDE SEQUENCE</scope>
    <source>
        <strain evidence="1">CB-2022</strain>
    </source>
</reference>
<organism evidence="1 2">
    <name type="scientific">Scortum barcoo</name>
    <name type="common">barcoo grunter</name>
    <dbReference type="NCBI Taxonomy" id="214431"/>
    <lineage>
        <taxon>Eukaryota</taxon>
        <taxon>Metazoa</taxon>
        <taxon>Chordata</taxon>
        <taxon>Craniata</taxon>
        <taxon>Vertebrata</taxon>
        <taxon>Euteleostomi</taxon>
        <taxon>Actinopterygii</taxon>
        <taxon>Neopterygii</taxon>
        <taxon>Teleostei</taxon>
        <taxon>Neoteleostei</taxon>
        <taxon>Acanthomorphata</taxon>
        <taxon>Eupercaria</taxon>
        <taxon>Centrarchiformes</taxon>
        <taxon>Terapontoidei</taxon>
        <taxon>Terapontidae</taxon>
        <taxon>Scortum</taxon>
    </lineage>
</organism>
<accession>A0ACB8WHL2</accession>
<evidence type="ECO:0000313" key="1">
    <source>
        <dbReference type="EMBL" id="KAI3367337.1"/>
    </source>
</evidence>
<name>A0ACB8WHL2_9TELE</name>
<comment type="caution">
    <text evidence="1">The sequence shown here is derived from an EMBL/GenBank/DDBJ whole genome shotgun (WGS) entry which is preliminary data.</text>
</comment>